<protein>
    <submittedName>
        <fullName evidence="1">Ribosomal L1 domain-containing 1-like</fullName>
    </submittedName>
</protein>
<dbReference type="InterPro" id="IPR023674">
    <property type="entry name" value="Ribosomal_uL1-like"/>
</dbReference>
<name>A0A8S0RXF0_OLEEU</name>
<accession>A0A8S0RXF0</accession>
<dbReference type="SUPFAM" id="SSF56808">
    <property type="entry name" value="Ribosomal protein L1"/>
    <property type="match status" value="1"/>
</dbReference>
<dbReference type="Gene3D" id="3.40.50.790">
    <property type="match status" value="1"/>
</dbReference>
<dbReference type="Gramene" id="OE9A106818T1">
    <property type="protein sequence ID" value="OE9A106818C1"/>
    <property type="gene ID" value="OE9A106818"/>
</dbReference>
<comment type="caution">
    <text evidence="1">The sequence shown here is derived from an EMBL/GenBank/DDBJ whole genome shotgun (WGS) entry which is preliminary data.</text>
</comment>
<dbReference type="InterPro" id="IPR016095">
    <property type="entry name" value="Ribosomal_uL1_3-a/b-sand"/>
</dbReference>
<dbReference type="CDD" id="cd00403">
    <property type="entry name" value="Ribosomal_L1"/>
    <property type="match status" value="1"/>
</dbReference>
<dbReference type="OrthoDB" id="10251727at2759"/>
<dbReference type="InterPro" id="IPR028364">
    <property type="entry name" value="Ribosomal_uL1/biogenesis"/>
</dbReference>
<sequence>MAASSSTDRINKETTRKAVNALLRWKKLQLQSDSPNTHKEDNDDFIYLSITLKKIPPKNLIATPHRIPLRYSLLPRDFYLLNLCLIVDGKKIKSELARQKLKSLDMPIKQVLKLSKLKSDYKSFDAKKKLFDSFDMFFAVKDVVPLLPEVLGKVFYKKKRKIPMPVHLSGDCNWKEEIERACTSSLLCLSGGTCSAVRVGRWGVTESKEIVENLFTAIDGVLEIVPKKWGGIRALHLKFSDSLALPIYEHRTKLEAVGKEN</sequence>
<reference evidence="1 2" key="1">
    <citation type="submission" date="2019-12" db="EMBL/GenBank/DDBJ databases">
        <authorList>
            <person name="Alioto T."/>
            <person name="Alioto T."/>
            <person name="Gomez Garrido J."/>
        </authorList>
    </citation>
    <scope>NUCLEOTIDE SEQUENCE [LARGE SCALE GENOMIC DNA]</scope>
</reference>
<gene>
    <name evidence="1" type="ORF">OLEA9_A106818</name>
</gene>
<organism evidence="1 2">
    <name type="scientific">Olea europaea subsp. europaea</name>
    <dbReference type="NCBI Taxonomy" id="158383"/>
    <lineage>
        <taxon>Eukaryota</taxon>
        <taxon>Viridiplantae</taxon>
        <taxon>Streptophyta</taxon>
        <taxon>Embryophyta</taxon>
        <taxon>Tracheophyta</taxon>
        <taxon>Spermatophyta</taxon>
        <taxon>Magnoliopsida</taxon>
        <taxon>eudicotyledons</taxon>
        <taxon>Gunneridae</taxon>
        <taxon>Pentapetalae</taxon>
        <taxon>asterids</taxon>
        <taxon>lamiids</taxon>
        <taxon>Lamiales</taxon>
        <taxon>Oleaceae</taxon>
        <taxon>Oleeae</taxon>
        <taxon>Olea</taxon>
    </lineage>
</organism>
<dbReference type="Proteomes" id="UP000594638">
    <property type="component" value="Unassembled WGS sequence"/>
</dbReference>
<dbReference type="Pfam" id="PF00687">
    <property type="entry name" value="Ribosomal_L1"/>
    <property type="match status" value="1"/>
</dbReference>
<evidence type="ECO:0000313" key="2">
    <source>
        <dbReference type="Proteomes" id="UP000594638"/>
    </source>
</evidence>
<proteinExistence type="predicted"/>
<dbReference type="AlphaFoldDB" id="A0A8S0RXF0"/>
<evidence type="ECO:0000313" key="1">
    <source>
        <dbReference type="EMBL" id="CAA2984272.1"/>
    </source>
</evidence>
<dbReference type="EMBL" id="CACTIH010003757">
    <property type="protein sequence ID" value="CAA2984272.1"/>
    <property type="molecule type" value="Genomic_DNA"/>
</dbReference>
<keyword evidence="2" id="KW-1185">Reference proteome</keyword>